<keyword evidence="4" id="KW-0812">Transmembrane</keyword>
<dbReference type="RefSeq" id="WP_159343299.1">
    <property type="nucleotide sequence ID" value="NZ_CP024621.1"/>
</dbReference>
<dbReference type="GO" id="GO:1902201">
    <property type="term" value="P:negative regulation of bacterial-type flagellum-dependent cell motility"/>
    <property type="evidence" value="ECO:0007669"/>
    <property type="project" value="TreeGrafter"/>
</dbReference>
<dbReference type="InterPro" id="IPR000160">
    <property type="entry name" value="GGDEF_dom"/>
</dbReference>
<keyword evidence="4" id="KW-0472">Membrane</keyword>
<dbReference type="KEGG" id="hmd:CTT34_15950"/>
<gene>
    <name evidence="6" type="ORF">CTT34_15950</name>
</gene>
<evidence type="ECO:0000313" key="6">
    <source>
        <dbReference type="EMBL" id="QHD51065.1"/>
    </source>
</evidence>
<accession>A0A857GPF8</accession>
<keyword evidence="4" id="KW-1133">Transmembrane helix</keyword>
<dbReference type="GO" id="GO:0043709">
    <property type="term" value="P:cell adhesion involved in single-species biofilm formation"/>
    <property type="evidence" value="ECO:0007669"/>
    <property type="project" value="TreeGrafter"/>
</dbReference>
<name>A0A857GPF8_9GAMM</name>
<comment type="catalytic activity">
    <reaction evidence="3">
        <text>2 GTP = 3',3'-c-di-GMP + 2 diphosphate</text>
        <dbReference type="Rhea" id="RHEA:24898"/>
        <dbReference type="ChEBI" id="CHEBI:33019"/>
        <dbReference type="ChEBI" id="CHEBI:37565"/>
        <dbReference type="ChEBI" id="CHEBI:58805"/>
        <dbReference type="EC" id="2.7.7.65"/>
    </reaction>
</comment>
<dbReference type="EMBL" id="CP024621">
    <property type="protein sequence ID" value="QHD51065.1"/>
    <property type="molecule type" value="Genomic_DNA"/>
</dbReference>
<dbReference type="Pfam" id="PF00990">
    <property type="entry name" value="GGDEF"/>
    <property type="match status" value="1"/>
</dbReference>
<dbReference type="PANTHER" id="PTHR45138:SF9">
    <property type="entry name" value="DIGUANYLATE CYCLASE DGCM-RELATED"/>
    <property type="match status" value="1"/>
</dbReference>
<feature type="transmembrane region" description="Helical" evidence="4">
    <location>
        <begin position="43"/>
        <end position="63"/>
    </location>
</feature>
<dbReference type="FunFam" id="3.30.70.270:FF:000001">
    <property type="entry name" value="Diguanylate cyclase domain protein"/>
    <property type="match status" value="1"/>
</dbReference>
<feature type="domain" description="GGDEF" evidence="5">
    <location>
        <begin position="261"/>
        <end position="397"/>
    </location>
</feature>
<dbReference type="SMART" id="SM00267">
    <property type="entry name" value="GGDEF"/>
    <property type="match status" value="1"/>
</dbReference>
<protein>
    <recommendedName>
        <fullName evidence="2">diguanylate cyclase</fullName>
        <ecNumber evidence="2">2.7.7.65</ecNumber>
    </recommendedName>
</protein>
<evidence type="ECO:0000256" key="2">
    <source>
        <dbReference type="ARBA" id="ARBA00012528"/>
    </source>
</evidence>
<dbReference type="InterPro" id="IPR029787">
    <property type="entry name" value="Nucleotide_cyclase"/>
</dbReference>
<dbReference type="EC" id="2.7.7.65" evidence="2"/>
<organism evidence="6 7">
    <name type="scientific">Vreelandella aquamarina</name>
    <dbReference type="NCBI Taxonomy" id="77097"/>
    <lineage>
        <taxon>Bacteria</taxon>
        <taxon>Pseudomonadati</taxon>
        <taxon>Pseudomonadota</taxon>
        <taxon>Gammaproteobacteria</taxon>
        <taxon>Oceanospirillales</taxon>
        <taxon>Halomonadaceae</taxon>
        <taxon>Vreelandella</taxon>
    </lineage>
</organism>
<dbReference type="InterPro" id="IPR050469">
    <property type="entry name" value="Diguanylate_Cyclase"/>
</dbReference>
<dbReference type="AlphaFoldDB" id="A0A857GPF8"/>
<dbReference type="OrthoDB" id="9812260at2"/>
<feature type="transmembrane region" description="Helical" evidence="4">
    <location>
        <begin position="151"/>
        <end position="168"/>
    </location>
</feature>
<feature type="transmembrane region" description="Helical" evidence="4">
    <location>
        <begin position="69"/>
        <end position="91"/>
    </location>
</feature>
<dbReference type="Proteomes" id="UP000463949">
    <property type="component" value="Chromosome"/>
</dbReference>
<proteinExistence type="predicted"/>
<feature type="transmembrane region" description="Helical" evidence="4">
    <location>
        <begin position="103"/>
        <end position="120"/>
    </location>
</feature>
<dbReference type="InterPro" id="IPR043128">
    <property type="entry name" value="Rev_trsase/Diguanyl_cyclase"/>
</dbReference>
<evidence type="ECO:0000313" key="7">
    <source>
        <dbReference type="Proteomes" id="UP000463949"/>
    </source>
</evidence>
<evidence type="ECO:0000256" key="1">
    <source>
        <dbReference type="ARBA" id="ARBA00001946"/>
    </source>
</evidence>
<dbReference type="PROSITE" id="PS50887">
    <property type="entry name" value="GGDEF"/>
    <property type="match status" value="1"/>
</dbReference>
<dbReference type="GO" id="GO:0005886">
    <property type="term" value="C:plasma membrane"/>
    <property type="evidence" value="ECO:0007669"/>
    <property type="project" value="TreeGrafter"/>
</dbReference>
<dbReference type="CDD" id="cd01949">
    <property type="entry name" value="GGDEF"/>
    <property type="match status" value="1"/>
</dbReference>
<dbReference type="SUPFAM" id="SSF55073">
    <property type="entry name" value="Nucleotide cyclase"/>
    <property type="match status" value="1"/>
</dbReference>
<dbReference type="GO" id="GO:0052621">
    <property type="term" value="F:diguanylate cyclase activity"/>
    <property type="evidence" value="ECO:0007669"/>
    <property type="project" value="UniProtKB-EC"/>
</dbReference>
<sequence>MTSDSFHNAIERELVRPSWQLRFADELEVRFESDTQPQRNRNMVVAGLIAALIYSLFLINDYSFRPNEFWLSVLIRGLVVIPFGLPILWAIYKGVSGGARETLMASTVVVAMVASCVIFISSRSPYSYLDIFSFGLILVVGNVLYSLRFQYALVSSLLSVAIMVYFVAGYEPMPVEVKRLAIFTLCAKAIFTLIANYRLEASERKAYLLLLRETHRAGHALRSNAELSKLSLTDPLTELANRRQFDTLFNLYWQQAVEARATVGLMVIDIDCFKAYNDHYGHLQGDHCLKQVASALRAHADNACVVARFGGEEFVVLSMGQSHQTVLAQAEQLRHAVEALQLPHHGGAVPANVTISVGGAVLQPTEDVSASQLFRAADQALYEAKRQGRNRVVMINSRDALSGDGLGRSIQ</sequence>
<evidence type="ECO:0000256" key="3">
    <source>
        <dbReference type="ARBA" id="ARBA00034247"/>
    </source>
</evidence>
<dbReference type="PANTHER" id="PTHR45138">
    <property type="entry name" value="REGULATORY COMPONENTS OF SENSORY TRANSDUCTION SYSTEM"/>
    <property type="match status" value="1"/>
</dbReference>
<reference evidence="6 7" key="1">
    <citation type="submission" date="2017-10" db="EMBL/GenBank/DDBJ databases">
        <title>Coral associated bacteria.</title>
        <authorList>
            <person name="Wang X."/>
        </authorList>
    </citation>
    <scope>NUCLEOTIDE SEQUENCE [LARGE SCALE GENOMIC DNA]</scope>
    <source>
        <strain evidence="6 7">SCSIO 43005</strain>
    </source>
</reference>
<feature type="transmembrane region" description="Helical" evidence="4">
    <location>
        <begin position="180"/>
        <end position="199"/>
    </location>
</feature>
<comment type="cofactor">
    <cofactor evidence="1">
        <name>Mg(2+)</name>
        <dbReference type="ChEBI" id="CHEBI:18420"/>
    </cofactor>
</comment>
<evidence type="ECO:0000259" key="5">
    <source>
        <dbReference type="PROSITE" id="PS50887"/>
    </source>
</evidence>
<dbReference type="NCBIfam" id="TIGR00254">
    <property type="entry name" value="GGDEF"/>
    <property type="match status" value="1"/>
</dbReference>
<feature type="transmembrane region" description="Helical" evidence="4">
    <location>
        <begin position="126"/>
        <end position="144"/>
    </location>
</feature>
<dbReference type="Gene3D" id="3.30.70.270">
    <property type="match status" value="1"/>
</dbReference>
<evidence type="ECO:0000256" key="4">
    <source>
        <dbReference type="SAM" id="Phobius"/>
    </source>
</evidence>